<dbReference type="AlphaFoldDB" id="A0A6L8UWR5"/>
<evidence type="ECO:0000256" key="5">
    <source>
        <dbReference type="SAM" id="MobiDB-lite"/>
    </source>
</evidence>
<dbReference type="SUPFAM" id="SSF109709">
    <property type="entry name" value="KorB DNA-binding domain-like"/>
    <property type="match status" value="1"/>
</dbReference>
<evidence type="ECO:0000313" key="7">
    <source>
        <dbReference type="EMBL" id="MZQ82678.1"/>
    </source>
</evidence>
<dbReference type="GO" id="GO:0009295">
    <property type="term" value="C:nucleoid"/>
    <property type="evidence" value="ECO:0007669"/>
    <property type="project" value="UniProtKB-SubCell"/>
</dbReference>
<dbReference type="Proteomes" id="UP000481087">
    <property type="component" value="Unassembled WGS sequence"/>
</dbReference>
<dbReference type="InterPro" id="IPR003115">
    <property type="entry name" value="ParB_N"/>
</dbReference>
<evidence type="ECO:0000256" key="4">
    <source>
        <dbReference type="ARBA" id="ARBA00023125"/>
    </source>
</evidence>
<dbReference type="InterPro" id="IPR050336">
    <property type="entry name" value="Chromosome_partition/occlusion"/>
</dbReference>
<dbReference type="EMBL" id="WTUZ01000015">
    <property type="protein sequence ID" value="MZQ82678.1"/>
    <property type="molecule type" value="Genomic_DNA"/>
</dbReference>
<keyword evidence="4" id="KW-0238">DNA-binding</keyword>
<dbReference type="FunFam" id="1.10.10.2830:FF:000001">
    <property type="entry name" value="Chromosome partitioning protein ParB"/>
    <property type="match status" value="1"/>
</dbReference>
<protein>
    <submittedName>
        <fullName evidence="7">ParB/RepB/Spo0J family partition protein</fullName>
    </submittedName>
</protein>
<organism evidence="7 8">
    <name type="scientific">Paenibacillus silvestris</name>
    <dbReference type="NCBI Taxonomy" id="2606219"/>
    <lineage>
        <taxon>Bacteria</taxon>
        <taxon>Bacillati</taxon>
        <taxon>Bacillota</taxon>
        <taxon>Bacilli</taxon>
        <taxon>Bacillales</taxon>
        <taxon>Paenibacillaceae</taxon>
        <taxon>Paenibacillus</taxon>
    </lineage>
</organism>
<evidence type="ECO:0000256" key="3">
    <source>
        <dbReference type="ARBA" id="ARBA00022829"/>
    </source>
</evidence>
<reference evidence="7 8" key="1">
    <citation type="submission" date="2019-12" db="EMBL/GenBank/DDBJ databases">
        <title>Paenibacillus sp. nov. sp. isolated from soil.</title>
        <authorList>
            <person name="Kim J."/>
            <person name="Jeong S.E."/>
            <person name="Jung H.S."/>
            <person name="Jeon C.O."/>
        </authorList>
    </citation>
    <scope>NUCLEOTIDE SEQUENCE [LARGE SCALE GENOMIC DNA]</scope>
    <source>
        <strain evidence="7 8">5J-6</strain>
    </source>
</reference>
<dbReference type="GO" id="GO:0007059">
    <property type="term" value="P:chromosome segregation"/>
    <property type="evidence" value="ECO:0007669"/>
    <property type="project" value="UniProtKB-KW"/>
</dbReference>
<dbReference type="InterPro" id="IPR036086">
    <property type="entry name" value="ParB/Sulfiredoxin_sf"/>
</dbReference>
<feature type="domain" description="ParB-like N-terminal" evidence="6">
    <location>
        <begin position="29"/>
        <end position="118"/>
    </location>
</feature>
<proteinExistence type="inferred from homology"/>
<evidence type="ECO:0000256" key="2">
    <source>
        <dbReference type="ARBA" id="ARBA00006295"/>
    </source>
</evidence>
<dbReference type="FunFam" id="3.90.1530.30:FF:000001">
    <property type="entry name" value="Chromosome partitioning protein ParB"/>
    <property type="match status" value="1"/>
</dbReference>
<dbReference type="PANTHER" id="PTHR33375:SF1">
    <property type="entry name" value="CHROMOSOME-PARTITIONING PROTEIN PARB-RELATED"/>
    <property type="match status" value="1"/>
</dbReference>
<dbReference type="GO" id="GO:0045881">
    <property type="term" value="P:positive regulation of sporulation resulting in formation of a cellular spore"/>
    <property type="evidence" value="ECO:0007669"/>
    <property type="project" value="TreeGrafter"/>
</dbReference>
<comment type="similarity">
    <text evidence="2">Belongs to the ParB family.</text>
</comment>
<dbReference type="CDD" id="cd16393">
    <property type="entry name" value="SPO0J_N"/>
    <property type="match status" value="1"/>
</dbReference>
<dbReference type="Gene3D" id="1.10.10.2830">
    <property type="match status" value="1"/>
</dbReference>
<comment type="subcellular location">
    <subcellularLocation>
        <location evidence="1">Cytoplasm</location>
        <location evidence="1">Nucleoid</location>
    </subcellularLocation>
</comment>
<dbReference type="PANTHER" id="PTHR33375">
    <property type="entry name" value="CHROMOSOME-PARTITIONING PROTEIN PARB-RELATED"/>
    <property type="match status" value="1"/>
</dbReference>
<dbReference type="SUPFAM" id="SSF110849">
    <property type="entry name" value="ParB/Sulfiredoxin"/>
    <property type="match status" value="1"/>
</dbReference>
<name>A0A6L8UWR5_9BACL</name>
<dbReference type="Pfam" id="PF02195">
    <property type="entry name" value="ParB_N"/>
    <property type="match status" value="1"/>
</dbReference>
<dbReference type="InterPro" id="IPR041468">
    <property type="entry name" value="HTH_ParB/Spo0J"/>
</dbReference>
<comment type="caution">
    <text evidence="7">The sequence shown here is derived from an EMBL/GenBank/DDBJ whole genome shotgun (WGS) entry which is preliminary data.</text>
</comment>
<feature type="region of interest" description="Disordered" evidence="5">
    <location>
        <begin position="219"/>
        <end position="245"/>
    </location>
</feature>
<keyword evidence="8" id="KW-1185">Reference proteome</keyword>
<evidence type="ECO:0000259" key="6">
    <source>
        <dbReference type="SMART" id="SM00470"/>
    </source>
</evidence>
<gene>
    <name evidence="7" type="ORF">GQF01_11255</name>
</gene>
<dbReference type="NCBIfam" id="TIGR00180">
    <property type="entry name" value="parB_part"/>
    <property type="match status" value="1"/>
</dbReference>
<feature type="compositionally biased region" description="Basic and acidic residues" evidence="5">
    <location>
        <begin position="219"/>
        <end position="239"/>
    </location>
</feature>
<dbReference type="SMART" id="SM00470">
    <property type="entry name" value="ParB"/>
    <property type="match status" value="1"/>
</dbReference>
<dbReference type="Gene3D" id="3.90.1530.30">
    <property type="match status" value="1"/>
</dbReference>
<sequence length="290" mass="33049">MTKGLNKGLGKGLDALITSLHIDESDKVVQIPLAQLRANPYQPRKHFNEDSIKELADSIREHGVIQPIIVRKVLKGYEIIAGERRFRASQVTGIATIPAVERNFTDQQVMEIALIENVQREDLNAMEIAFAYQGIIDQFSLTQEELSAKVGKSRSHIANFLRLLQLPEAIKQYVSRGTLSMGHARAIVGVKDDKIKKELAETTISKQWSVRELEEAVKMLEEPQGQEKEKSKQKEKNRDPYINQAEDQLRDIYRTTVKIKSQQDKGKIELLYYSKDDLNRLLELLQGKIS</sequence>
<dbReference type="RefSeq" id="WP_161406877.1">
    <property type="nucleotide sequence ID" value="NZ_WTUZ01000015.1"/>
</dbReference>
<dbReference type="GO" id="GO:0005694">
    <property type="term" value="C:chromosome"/>
    <property type="evidence" value="ECO:0007669"/>
    <property type="project" value="TreeGrafter"/>
</dbReference>
<dbReference type="GO" id="GO:0003677">
    <property type="term" value="F:DNA binding"/>
    <property type="evidence" value="ECO:0007669"/>
    <property type="project" value="UniProtKB-KW"/>
</dbReference>
<evidence type="ECO:0000256" key="1">
    <source>
        <dbReference type="ARBA" id="ARBA00004453"/>
    </source>
</evidence>
<dbReference type="InterPro" id="IPR004437">
    <property type="entry name" value="ParB/RepB/Spo0J"/>
</dbReference>
<keyword evidence="3" id="KW-0159">Chromosome partition</keyword>
<dbReference type="Pfam" id="PF17762">
    <property type="entry name" value="HTH_ParB"/>
    <property type="match status" value="1"/>
</dbReference>
<accession>A0A6L8UWR5</accession>
<evidence type="ECO:0000313" key="8">
    <source>
        <dbReference type="Proteomes" id="UP000481087"/>
    </source>
</evidence>